<feature type="compositionally biased region" description="Polar residues" evidence="1">
    <location>
        <begin position="11"/>
        <end position="20"/>
    </location>
</feature>
<gene>
    <name evidence="2" type="ORF">DVS81_07180</name>
</gene>
<proteinExistence type="predicted"/>
<dbReference type="Proteomes" id="UP000253831">
    <property type="component" value="Unassembled WGS sequence"/>
</dbReference>
<name>A0A369XR06_9PROT</name>
<organism evidence="2 3">
    <name type="scientific">Candidatus Accumulibacter meliphilus</name>
    <dbReference type="NCBI Taxonomy" id="2211374"/>
    <lineage>
        <taxon>Bacteria</taxon>
        <taxon>Pseudomonadati</taxon>
        <taxon>Pseudomonadota</taxon>
        <taxon>Betaproteobacteria</taxon>
        <taxon>Candidatus Accumulibacter</taxon>
    </lineage>
</organism>
<feature type="region of interest" description="Disordered" evidence="1">
    <location>
        <begin position="1"/>
        <end position="20"/>
    </location>
</feature>
<evidence type="ECO:0000313" key="2">
    <source>
        <dbReference type="EMBL" id="RDE51266.1"/>
    </source>
</evidence>
<accession>A0A369XR06</accession>
<reference evidence="2 3" key="1">
    <citation type="submission" date="2018-05" db="EMBL/GenBank/DDBJ databases">
        <title>Integrated omic analyses show evidence that a Ca. Accumulibacter phosphatis strain performs denitrification under micro-aerobic conditions.</title>
        <authorList>
            <person name="Camejo P.Y."/>
            <person name="Katherine M.D."/>
            <person name="Daniel N.R."/>
        </authorList>
    </citation>
    <scope>NUCLEOTIDE SEQUENCE [LARGE SCALE GENOMIC DNA]</scope>
    <source>
        <strain evidence="2">UW-LDO-IC</strain>
    </source>
</reference>
<evidence type="ECO:0000256" key="1">
    <source>
        <dbReference type="SAM" id="MobiDB-lite"/>
    </source>
</evidence>
<sequence length="102" mass="11234">MPKVISRNERMSGSSATLLSDANVPQRPNVYFITKIIKATVLSQHKKPRTFGKNPGCLAGCSLPGLHLLWKLIEKTLLFPAFRHRFCALSEVVALSPAALPH</sequence>
<dbReference type="EMBL" id="QPGA01000009">
    <property type="protein sequence ID" value="RDE51266.1"/>
    <property type="molecule type" value="Genomic_DNA"/>
</dbReference>
<dbReference type="AlphaFoldDB" id="A0A369XR06"/>
<comment type="caution">
    <text evidence="2">The sequence shown here is derived from an EMBL/GenBank/DDBJ whole genome shotgun (WGS) entry which is preliminary data.</text>
</comment>
<protein>
    <submittedName>
        <fullName evidence="2">Uncharacterized protein</fullName>
    </submittedName>
</protein>
<feature type="compositionally biased region" description="Basic and acidic residues" evidence="1">
    <location>
        <begin position="1"/>
        <end position="10"/>
    </location>
</feature>
<evidence type="ECO:0000313" key="3">
    <source>
        <dbReference type="Proteomes" id="UP000253831"/>
    </source>
</evidence>